<reference evidence="2" key="1">
    <citation type="journal article" date="2023" name="Mol. Phylogenet. Evol.">
        <title>Genome-scale phylogeny and comparative genomics of the fungal order Sordariales.</title>
        <authorList>
            <person name="Hensen N."/>
            <person name="Bonometti L."/>
            <person name="Westerberg I."/>
            <person name="Brannstrom I.O."/>
            <person name="Guillou S."/>
            <person name="Cros-Aarteil S."/>
            <person name="Calhoun S."/>
            <person name="Haridas S."/>
            <person name="Kuo A."/>
            <person name="Mondo S."/>
            <person name="Pangilinan J."/>
            <person name="Riley R."/>
            <person name="LaButti K."/>
            <person name="Andreopoulos B."/>
            <person name="Lipzen A."/>
            <person name="Chen C."/>
            <person name="Yan M."/>
            <person name="Daum C."/>
            <person name="Ng V."/>
            <person name="Clum A."/>
            <person name="Steindorff A."/>
            <person name="Ohm R.A."/>
            <person name="Martin F."/>
            <person name="Silar P."/>
            <person name="Natvig D.O."/>
            <person name="Lalanne C."/>
            <person name="Gautier V."/>
            <person name="Ament-Velasquez S.L."/>
            <person name="Kruys A."/>
            <person name="Hutchinson M.I."/>
            <person name="Powell A.J."/>
            <person name="Barry K."/>
            <person name="Miller A.N."/>
            <person name="Grigoriev I.V."/>
            <person name="Debuchy R."/>
            <person name="Gladieux P."/>
            <person name="Hiltunen Thoren M."/>
            <person name="Johannesson H."/>
        </authorList>
    </citation>
    <scope>NUCLEOTIDE SEQUENCE</scope>
    <source>
        <strain evidence="2">CBS 731.68</strain>
    </source>
</reference>
<dbReference type="RefSeq" id="XP_062652817.1">
    <property type="nucleotide sequence ID" value="XM_062791796.1"/>
</dbReference>
<accession>A0AAN6UCH1</accession>
<comment type="caution">
    <text evidence="2">The sequence shown here is derived from an EMBL/GenBank/DDBJ whole genome shotgun (WGS) entry which is preliminary data.</text>
</comment>
<evidence type="ECO:0000313" key="2">
    <source>
        <dbReference type="EMBL" id="KAK4129046.1"/>
    </source>
</evidence>
<proteinExistence type="predicted"/>
<gene>
    <name evidence="2" type="ORF">N657DRAFT_639593</name>
</gene>
<feature type="region of interest" description="Disordered" evidence="1">
    <location>
        <begin position="1"/>
        <end position="22"/>
    </location>
</feature>
<dbReference type="GeneID" id="87828565"/>
<dbReference type="AlphaFoldDB" id="A0AAN6UCH1"/>
<feature type="non-terminal residue" evidence="2">
    <location>
        <position position="1"/>
    </location>
</feature>
<dbReference type="EMBL" id="MU853223">
    <property type="protein sequence ID" value="KAK4129046.1"/>
    <property type="molecule type" value="Genomic_DNA"/>
</dbReference>
<reference evidence="2" key="2">
    <citation type="submission" date="2023-05" db="EMBL/GenBank/DDBJ databases">
        <authorList>
            <consortium name="Lawrence Berkeley National Laboratory"/>
            <person name="Steindorff A."/>
            <person name="Hensen N."/>
            <person name="Bonometti L."/>
            <person name="Westerberg I."/>
            <person name="Brannstrom I.O."/>
            <person name="Guillou S."/>
            <person name="Cros-Aarteil S."/>
            <person name="Calhoun S."/>
            <person name="Haridas S."/>
            <person name="Kuo A."/>
            <person name="Mondo S."/>
            <person name="Pangilinan J."/>
            <person name="Riley R."/>
            <person name="Labutti K."/>
            <person name="Andreopoulos B."/>
            <person name="Lipzen A."/>
            <person name="Chen C."/>
            <person name="Yanf M."/>
            <person name="Daum C."/>
            <person name="Ng V."/>
            <person name="Clum A."/>
            <person name="Ohm R."/>
            <person name="Martin F."/>
            <person name="Silar P."/>
            <person name="Natvig D."/>
            <person name="Lalanne C."/>
            <person name="Gautier V."/>
            <person name="Ament-Velasquez S.L."/>
            <person name="Kruys A."/>
            <person name="Hutchinson M.I."/>
            <person name="Powell A.J."/>
            <person name="Barry K."/>
            <person name="Miller A.N."/>
            <person name="Grigoriev I.V."/>
            <person name="Debuchy R."/>
            <person name="Gladieux P."/>
            <person name="Thoren M.H."/>
            <person name="Johannesson H."/>
        </authorList>
    </citation>
    <scope>NUCLEOTIDE SEQUENCE</scope>
    <source>
        <strain evidence="2">CBS 731.68</strain>
    </source>
</reference>
<protein>
    <submittedName>
        <fullName evidence="2">Uncharacterized protein</fullName>
    </submittedName>
</protein>
<keyword evidence="3" id="KW-1185">Reference proteome</keyword>
<evidence type="ECO:0000313" key="3">
    <source>
        <dbReference type="Proteomes" id="UP001302602"/>
    </source>
</evidence>
<organism evidence="2 3">
    <name type="scientific">Parathielavia appendiculata</name>
    <dbReference type="NCBI Taxonomy" id="2587402"/>
    <lineage>
        <taxon>Eukaryota</taxon>
        <taxon>Fungi</taxon>
        <taxon>Dikarya</taxon>
        <taxon>Ascomycota</taxon>
        <taxon>Pezizomycotina</taxon>
        <taxon>Sordariomycetes</taxon>
        <taxon>Sordariomycetidae</taxon>
        <taxon>Sordariales</taxon>
        <taxon>Chaetomiaceae</taxon>
        <taxon>Parathielavia</taxon>
    </lineage>
</organism>
<name>A0AAN6UCH1_9PEZI</name>
<dbReference type="Proteomes" id="UP001302602">
    <property type="component" value="Unassembled WGS sequence"/>
</dbReference>
<evidence type="ECO:0000256" key="1">
    <source>
        <dbReference type="SAM" id="MobiDB-lite"/>
    </source>
</evidence>
<sequence>RPKNGSLDVNAPFEGATSSGIIDRDKTTKAKLRLWRARRLNVRPATYDKQSTREEN</sequence>